<protein>
    <recommendedName>
        <fullName evidence="16">Threonine dehydratase</fullName>
        <ecNumber evidence="16">4.3.1.19</ecNumber>
    </recommendedName>
    <alternativeName>
        <fullName evidence="16">Threonine deaminase</fullName>
    </alternativeName>
</protein>
<dbReference type="Pfam" id="PF00585">
    <property type="entry name" value="Thr_dehydrat_C"/>
    <property type="match status" value="2"/>
</dbReference>
<evidence type="ECO:0000256" key="3">
    <source>
        <dbReference type="ARBA" id="ARBA00004229"/>
    </source>
</evidence>
<dbReference type="EMBL" id="WHWC01000011">
    <property type="protein sequence ID" value="KAG8374184.1"/>
    <property type="molecule type" value="Genomic_DNA"/>
</dbReference>
<dbReference type="InterPro" id="IPR035669">
    <property type="entry name" value="SGNH_plant_lipase-like"/>
</dbReference>
<dbReference type="GO" id="GO:0003941">
    <property type="term" value="F:L-serine ammonia-lyase activity"/>
    <property type="evidence" value="ECO:0007669"/>
    <property type="project" value="TreeGrafter"/>
</dbReference>
<dbReference type="PROSITE" id="PS00165">
    <property type="entry name" value="DEHYDRATASE_SER_THR"/>
    <property type="match status" value="1"/>
</dbReference>
<reference evidence="18" key="1">
    <citation type="submission" date="2019-10" db="EMBL/GenBank/DDBJ databases">
        <authorList>
            <person name="Zhang R."/>
            <person name="Pan Y."/>
            <person name="Wang J."/>
            <person name="Ma R."/>
            <person name="Yu S."/>
        </authorList>
    </citation>
    <scope>NUCLEOTIDE SEQUENCE</scope>
    <source>
        <strain evidence="18">LA-IB0</strain>
        <tissue evidence="18">Leaf</tissue>
    </source>
</reference>
<keyword evidence="9 16" id="KW-0412">Isoleucine biosynthesis</keyword>
<evidence type="ECO:0000259" key="17">
    <source>
        <dbReference type="PROSITE" id="PS51672"/>
    </source>
</evidence>
<dbReference type="CDD" id="cd01562">
    <property type="entry name" value="Thr-dehyd"/>
    <property type="match status" value="1"/>
</dbReference>
<keyword evidence="13" id="KW-0809">Transit peptide</keyword>
<comment type="similarity">
    <text evidence="5">Belongs to the 'GDSL' lipolytic enzyme family.</text>
</comment>
<dbReference type="GO" id="GO:0004794">
    <property type="term" value="F:threonine deaminase activity"/>
    <property type="evidence" value="ECO:0007669"/>
    <property type="project" value="UniProtKB-UniRule"/>
</dbReference>
<dbReference type="Gene3D" id="3.40.1020.10">
    <property type="entry name" value="Biosynthetic Threonine Deaminase, Domain 3"/>
    <property type="match status" value="1"/>
</dbReference>
<evidence type="ECO:0000256" key="16">
    <source>
        <dbReference type="RuleBase" id="RU362012"/>
    </source>
</evidence>
<dbReference type="FunFam" id="3.40.50.1100:FF:000008">
    <property type="entry name" value="L-threonine dehydratase"/>
    <property type="match status" value="1"/>
</dbReference>
<keyword evidence="19" id="KW-1185">Reference proteome</keyword>
<keyword evidence="8 16" id="KW-0028">Amino-acid biosynthesis</keyword>
<evidence type="ECO:0000256" key="12">
    <source>
        <dbReference type="ARBA" id="ARBA00022898"/>
    </source>
</evidence>
<keyword evidence="12 16" id="KW-0663">Pyridoxal phosphate</keyword>
<evidence type="ECO:0000256" key="8">
    <source>
        <dbReference type="ARBA" id="ARBA00022605"/>
    </source>
</evidence>
<comment type="similarity">
    <text evidence="6 16">Belongs to the serine/threonine dehydratase family.</text>
</comment>
<evidence type="ECO:0000256" key="10">
    <source>
        <dbReference type="ARBA" id="ARBA00022640"/>
    </source>
</evidence>
<dbReference type="InterPro" id="IPR001721">
    <property type="entry name" value="TD_ACT-like"/>
</dbReference>
<keyword evidence="7" id="KW-0150">Chloroplast</keyword>
<gene>
    <name evidence="18" type="ORF">BUALT_Bualt11G0104600</name>
</gene>
<comment type="cofactor">
    <cofactor evidence="2 16">
        <name>pyridoxal 5'-phosphate</name>
        <dbReference type="ChEBI" id="CHEBI:597326"/>
    </cofactor>
</comment>
<dbReference type="FunFam" id="3.40.50.1110:FF:000003">
    <property type="entry name" value="GDSL esterase/lipase APG"/>
    <property type="match status" value="1"/>
</dbReference>
<dbReference type="Pfam" id="PF00657">
    <property type="entry name" value="Lipase_GDSL"/>
    <property type="match status" value="1"/>
</dbReference>
<dbReference type="GO" id="GO:0016788">
    <property type="term" value="F:hydrolase activity, acting on ester bonds"/>
    <property type="evidence" value="ECO:0007669"/>
    <property type="project" value="InterPro"/>
</dbReference>
<dbReference type="GO" id="GO:0006565">
    <property type="term" value="P:L-serine catabolic process"/>
    <property type="evidence" value="ECO:0007669"/>
    <property type="project" value="TreeGrafter"/>
</dbReference>
<dbReference type="PROSITE" id="PS51672">
    <property type="entry name" value="ACT_LIKE"/>
    <property type="match status" value="2"/>
</dbReference>
<keyword evidence="15 16" id="KW-0100">Branched-chain amino acid biosynthesis</keyword>
<comment type="subcellular location">
    <subcellularLocation>
        <location evidence="3">Plastid</location>
        <location evidence="3">Chloroplast</location>
    </subcellularLocation>
</comment>
<dbReference type="SUPFAM" id="SSF53686">
    <property type="entry name" value="Tryptophan synthase beta subunit-like PLP-dependent enzymes"/>
    <property type="match status" value="1"/>
</dbReference>
<dbReference type="CDD" id="cd01837">
    <property type="entry name" value="SGNH_plant_lipase_like"/>
    <property type="match status" value="1"/>
</dbReference>
<dbReference type="InterPro" id="IPR038110">
    <property type="entry name" value="TD_ACT-like_sf"/>
</dbReference>
<dbReference type="PANTHER" id="PTHR48078">
    <property type="entry name" value="THREONINE DEHYDRATASE, MITOCHONDRIAL-RELATED"/>
    <property type="match status" value="1"/>
</dbReference>
<accession>A0AAV6WVQ4</accession>
<dbReference type="Proteomes" id="UP000826271">
    <property type="component" value="Unassembled WGS sequence"/>
</dbReference>
<dbReference type="InterPro" id="IPR001087">
    <property type="entry name" value="GDSL"/>
</dbReference>
<dbReference type="InterPro" id="IPR045865">
    <property type="entry name" value="ACT-like_dom_sf"/>
</dbReference>
<dbReference type="GO" id="GO:0009097">
    <property type="term" value="P:isoleucine biosynthetic process"/>
    <property type="evidence" value="ECO:0007669"/>
    <property type="project" value="UniProtKB-UniRule"/>
</dbReference>
<dbReference type="Pfam" id="PF00291">
    <property type="entry name" value="PALP"/>
    <property type="match status" value="1"/>
</dbReference>
<dbReference type="GO" id="GO:0030170">
    <property type="term" value="F:pyridoxal phosphate binding"/>
    <property type="evidence" value="ECO:0007669"/>
    <property type="project" value="InterPro"/>
</dbReference>
<evidence type="ECO:0000313" key="18">
    <source>
        <dbReference type="EMBL" id="KAG8374184.1"/>
    </source>
</evidence>
<evidence type="ECO:0000256" key="1">
    <source>
        <dbReference type="ARBA" id="ARBA00001274"/>
    </source>
</evidence>
<dbReference type="NCBIfam" id="TIGR01124">
    <property type="entry name" value="ilvA_2Cterm"/>
    <property type="match status" value="1"/>
</dbReference>
<dbReference type="GO" id="GO:0006567">
    <property type="term" value="P:L-threonine catabolic process"/>
    <property type="evidence" value="ECO:0007669"/>
    <property type="project" value="TreeGrafter"/>
</dbReference>
<comment type="caution">
    <text evidence="18">The sequence shown here is derived from an EMBL/GenBank/DDBJ whole genome shotgun (WGS) entry which is preliminary data.</text>
</comment>
<dbReference type="InterPro" id="IPR001926">
    <property type="entry name" value="TrpB-like_PALP"/>
</dbReference>
<dbReference type="AlphaFoldDB" id="A0AAV6WVQ4"/>
<organism evidence="18 19">
    <name type="scientific">Buddleja alternifolia</name>
    <dbReference type="NCBI Taxonomy" id="168488"/>
    <lineage>
        <taxon>Eukaryota</taxon>
        <taxon>Viridiplantae</taxon>
        <taxon>Streptophyta</taxon>
        <taxon>Embryophyta</taxon>
        <taxon>Tracheophyta</taxon>
        <taxon>Spermatophyta</taxon>
        <taxon>Magnoliopsida</taxon>
        <taxon>eudicotyledons</taxon>
        <taxon>Gunneridae</taxon>
        <taxon>Pentapetalae</taxon>
        <taxon>asterids</taxon>
        <taxon>lamiids</taxon>
        <taxon>Lamiales</taxon>
        <taxon>Scrophulariaceae</taxon>
        <taxon>Buddlejeae</taxon>
        <taxon>Buddleja</taxon>
    </lineage>
</organism>
<dbReference type="InterPro" id="IPR036052">
    <property type="entry name" value="TrpB-like_PALP_sf"/>
</dbReference>
<dbReference type="EC" id="4.3.1.19" evidence="16"/>
<dbReference type="NCBIfam" id="NF006674">
    <property type="entry name" value="PRK09224.1"/>
    <property type="match status" value="1"/>
</dbReference>
<evidence type="ECO:0000313" key="19">
    <source>
        <dbReference type="Proteomes" id="UP000826271"/>
    </source>
</evidence>
<evidence type="ECO:0000256" key="11">
    <source>
        <dbReference type="ARBA" id="ARBA00022737"/>
    </source>
</evidence>
<dbReference type="CDD" id="cd04907">
    <property type="entry name" value="ACT_ThrD-I_2"/>
    <property type="match status" value="1"/>
</dbReference>
<feature type="domain" description="ACT-like" evidence="17">
    <location>
        <begin position="531"/>
        <end position="602"/>
    </location>
</feature>
<dbReference type="InterPro" id="IPR005787">
    <property type="entry name" value="Thr_deHydtase_biosynth"/>
</dbReference>
<comment type="catalytic activity">
    <reaction evidence="1 16">
        <text>L-threonine = 2-oxobutanoate + NH4(+)</text>
        <dbReference type="Rhea" id="RHEA:22108"/>
        <dbReference type="ChEBI" id="CHEBI:16763"/>
        <dbReference type="ChEBI" id="CHEBI:28938"/>
        <dbReference type="ChEBI" id="CHEBI:57926"/>
        <dbReference type="EC" id="4.3.1.19"/>
    </reaction>
</comment>
<dbReference type="SUPFAM" id="SSF55021">
    <property type="entry name" value="ACT-like"/>
    <property type="match status" value="1"/>
</dbReference>
<evidence type="ECO:0000256" key="5">
    <source>
        <dbReference type="ARBA" id="ARBA00008668"/>
    </source>
</evidence>
<evidence type="ECO:0000256" key="4">
    <source>
        <dbReference type="ARBA" id="ARBA00004810"/>
    </source>
</evidence>
<sequence length="933" mass="102677">MEALRYAPAQSSFRQSKFTKNDAVPTLSTAVNCYRRKPLICAALSKSAADVLPSVEEIQRITPPASAAAPPLMKVSSSSLQCESGYLFPNENLGDGAVSEGTLNAMEYLTNILASKVYDVAYESPLQLATKLSEKWGVFSFKLRGAYNMMAKLPKEQLERGVICSSAGNHAQGVALSAQRLGCNAVIAMPVTTPEIKWRSVERLGATVVLIGDSYDEAQTYAKKRAEEEGRTFIPPFDHPDIITGQGTVGMEIVKQMKGPIEAIFVPVGGGGLIAGIAAYVKRVCPEVKIIGVEPFDANAMALSLHHGQRVMLDQVGGFADGVAVKVVGEETFRLCRELIDGVVFVGRDAICASIKDMFEEKRSILEPAGALALAGAEAYCKYYGLKGANVVAITSGANMNFDRLRLVTELADVGRRREAVLATYMPEERGSFKQFCELVGPMNITEFKYRYNSDKDKALVLYRQEIYSMYLIHFRKNKACVGLHTELELDGMIERMKSAQLQTINLTENDLVKDHLRHLMGGRSNVKNELLCRFVFPERPGALMKFLDGLSPRWNISLFHYRGQGETGANVLVGIQIAYNELDEFRDRANSLGYEYELETIVNGAPLVPALCIFGDSVVDVGNNNNLQTLIKANFPPYGRDFVTHRPTGRFCNGKLATDFTAEYLGFTSYPPAYLSQEAKCSFLTGVNFASASSGYYNQTAELYKAVTLTQQLEYYRAWQKKVMNSIGKAKANATFSGGIHLISAGSSDFVQNYYINPFLNTVYSPDKFSDILMRSYSSLIQNLYRLGVRRIGVTSLPPTGCLPAAITFFGFGSGSKCVARLNRDAVSFNNKLNNTSQYLKARLPGLKLVVFDIYQPLLDMIMKPTDNGFFESRKACCGTGLFETSFLCNKGSIGTCSNASQYVFWDGFHPSEAANEKLAQNLLTQGFDLIS</sequence>
<evidence type="ECO:0000256" key="14">
    <source>
        <dbReference type="ARBA" id="ARBA00023239"/>
    </source>
</evidence>
<keyword evidence="14 16" id="KW-0456">Lyase</keyword>
<dbReference type="Gene3D" id="3.40.50.1110">
    <property type="entry name" value="SGNH hydrolase"/>
    <property type="match status" value="1"/>
</dbReference>
<evidence type="ECO:0000256" key="15">
    <source>
        <dbReference type="ARBA" id="ARBA00023304"/>
    </source>
</evidence>
<comment type="pathway">
    <text evidence="4 16">Amino-acid biosynthesis; L-isoleucine biosynthesis; 2-oxobutanoate from L-threonine: step 1/1.</text>
</comment>
<dbReference type="InterPro" id="IPR000634">
    <property type="entry name" value="Ser/Thr_deHydtase_PyrdxlP-BS"/>
</dbReference>
<evidence type="ECO:0000256" key="13">
    <source>
        <dbReference type="ARBA" id="ARBA00022946"/>
    </source>
</evidence>
<dbReference type="FunFam" id="3.40.1020.10:FF:000003">
    <property type="entry name" value="Threonine dehydratase"/>
    <property type="match status" value="1"/>
</dbReference>
<evidence type="ECO:0000256" key="7">
    <source>
        <dbReference type="ARBA" id="ARBA00022528"/>
    </source>
</evidence>
<evidence type="ECO:0000256" key="2">
    <source>
        <dbReference type="ARBA" id="ARBA00001933"/>
    </source>
</evidence>
<dbReference type="InterPro" id="IPR050147">
    <property type="entry name" value="Ser/Thr_Dehydratase"/>
</dbReference>
<dbReference type="Gene3D" id="3.40.50.1100">
    <property type="match status" value="2"/>
</dbReference>
<dbReference type="PANTHER" id="PTHR48078:SF11">
    <property type="entry name" value="THREONINE DEHYDRATASE, MITOCHONDRIAL"/>
    <property type="match status" value="1"/>
</dbReference>
<keyword evidence="10" id="KW-0934">Plastid</keyword>
<evidence type="ECO:0000256" key="6">
    <source>
        <dbReference type="ARBA" id="ARBA00010869"/>
    </source>
</evidence>
<evidence type="ECO:0000256" key="9">
    <source>
        <dbReference type="ARBA" id="ARBA00022624"/>
    </source>
</evidence>
<proteinExistence type="inferred from homology"/>
<feature type="domain" description="ACT-like" evidence="17">
    <location>
        <begin position="420"/>
        <end position="509"/>
    </location>
</feature>
<dbReference type="InterPro" id="IPR036514">
    <property type="entry name" value="SGNH_hydro_sf"/>
</dbReference>
<name>A0AAV6WVQ4_9LAMI</name>
<dbReference type="GO" id="GO:0009507">
    <property type="term" value="C:chloroplast"/>
    <property type="evidence" value="ECO:0007669"/>
    <property type="project" value="UniProtKB-SubCell"/>
</dbReference>
<keyword evidence="11" id="KW-0677">Repeat</keyword>